<reference evidence="2" key="1">
    <citation type="submission" date="2016-10" db="EMBL/GenBank/DDBJ databases">
        <authorList>
            <person name="Varghese N."/>
            <person name="Submissions S."/>
        </authorList>
    </citation>
    <scope>NUCLEOTIDE SEQUENCE [LARGE SCALE GENOMIC DNA]</scope>
    <source>
        <strain evidence="2">DSM 15719</strain>
    </source>
</reference>
<dbReference type="Proteomes" id="UP000183658">
    <property type="component" value="Unassembled WGS sequence"/>
</dbReference>
<accession>A0A1H9LF77</accession>
<evidence type="ECO:0000313" key="1">
    <source>
        <dbReference type="EMBL" id="SER09899.1"/>
    </source>
</evidence>
<dbReference type="AlphaFoldDB" id="A0A1H9LF77"/>
<organism evidence="1 2">
    <name type="scientific">Flavobacterium frigoris</name>
    <dbReference type="NCBI Taxonomy" id="229204"/>
    <lineage>
        <taxon>Bacteria</taxon>
        <taxon>Pseudomonadati</taxon>
        <taxon>Bacteroidota</taxon>
        <taxon>Flavobacteriia</taxon>
        <taxon>Flavobacteriales</taxon>
        <taxon>Flavobacteriaceae</taxon>
        <taxon>Flavobacterium</taxon>
    </lineage>
</organism>
<keyword evidence="2" id="KW-1185">Reference proteome</keyword>
<sequence length="60" mass="6987">MVRNTNTQLRFLLSNRESLARMEAASFFVFNLFQDKKDIADSGTRAKRIGEANSSRRKEY</sequence>
<dbReference type="EMBL" id="FOFZ01000007">
    <property type="protein sequence ID" value="SER09899.1"/>
    <property type="molecule type" value="Genomic_DNA"/>
</dbReference>
<name>A0A1H9LF77_FLAFI</name>
<proteinExistence type="predicted"/>
<gene>
    <name evidence="1" type="ORF">SAMN05444355_10712</name>
</gene>
<protein>
    <submittedName>
        <fullName evidence="1">Uncharacterized protein</fullName>
    </submittedName>
</protein>
<evidence type="ECO:0000313" key="2">
    <source>
        <dbReference type="Proteomes" id="UP000183658"/>
    </source>
</evidence>